<organism evidence="2 3">
    <name type="scientific">Leptobacterium flavescens</name>
    <dbReference type="NCBI Taxonomy" id="472055"/>
    <lineage>
        <taxon>Bacteria</taxon>
        <taxon>Pseudomonadati</taxon>
        <taxon>Bacteroidota</taxon>
        <taxon>Flavobacteriia</taxon>
        <taxon>Flavobacteriales</taxon>
        <taxon>Flavobacteriaceae</taxon>
        <taxon>Leptobacterium</taxon>
    </lineage>
</organism>
<dbReference type="Proteomes" id="UP000468581">
    <property type="component" value="Unassembled WGS sequence"/>
</dbReference>
<evidence type="ECO:0000313" key="2">
    <source>
        <dbReference type="EMBL" id="NER12240.1"/>
    </source>
</evidence>
<comment type="caution">
    <text evidence="2">The sequence shown here is derived from an EMBL/GenBank/DDBJ whole genome shotgun (WGS) entry which is preliminary data.</text>
</comment>
<keyword evidence="3" id="KW-1185">Reference proteome</keyword>
<evidence type="ECO:0008006" key="4">
    <source>
        <dbReference type="Google" id="ProtNLM"/>
    </source>
</evidence>
<name>A0A6P0UIF7_9FLAO</name>
<dbReference type="EMBL" id="JAABOO010000001">
    <property type="protein sequence ID" value="NER12240.1"/>
    <property type="molecule type" value="Genomic_DNA"/>
</dbReference>
<evidence type="ECO:0000256" key="1">
    <source>
        <dbReference type="SAM" id="SignalP"/>
    </source>
</evidence>
<evidence type="ECO:0000313" key="3">
    <source>
        <dbReference type="Proteomes" id="UP000468581"/>
    </source>
</evidence>
<accession>A0A6P0UIF7</accession>
<reference evidence="2 3" key="1">
    <citation type="submission" date="2020-01" db="EMBL/GenBank/DDBJ databases">
        <title>Leptobacterium flavescens.</title>
        <authorList>
            <person name="Wang G."/>
        </authorList>
    </citation>
    <scope>NUCLEOTIDE SEQUENCE [LARGE SCALE GENOMIC DNA]</scope>
    <source>
        <strain evidence="2 3">KCTC 22160</strain>
    </source>
</reference>
<dbReference type="AlphaFoldDB" id="A0A6P0UIF7"/>
<keyword evidence="1" id="KW-0732">Signal</keyword>
<feature type="signal peptide" evidence="1">
    <location>
        <begin position="1"/>
        <end position="21"/>
    </location>
</feature>
<dbReference type="PROSITE" id="PS51257">
    <property type="entry name" value="PROKAR_LIPOPROTEIN"/>
    <property type="match status" value="1"/>
</dbReference>
<dbReference type="RefSeq" id="WP_163605270.1">
    <property type="nucleotide sequence ID" value="NZ_JAABOO010000001.1"/>
</dbReference>
<gene>
    <name evidence="2" type="ORF">GWK08_02185</name>
</gene>
<feature type="chain" id="PRO_5026695547" description="Lipocalin-like domain-containing protein" evidence="1">
    <location>
        <begin position="22"/>
        <end position="179"/>
    </location>
</feature>
<proteinExistence type="predicted"/>
<protein>
    <recommendedName>
        <fullName evidence="4">Lipocalin-like domain-containing protein</fullName>
    </recommendedName>
</protein>
<sequence>MKYFKLLIVAFVFTFAACTSDDNEADFDSANLPGTWNLSGVTTQNGSAVVTQEGVTVTVDFSLSTSNEDLQVVFSENPNTVSSSGSFVQILTITAFGQTETEEEQVDGLFLDGTWQLNGSTLTIDSDDSTLEEFGTSPSFTVTQLTENSLEIRLNLDQEIMFNGETAQTTGTVIINFTR</sequence>